<feature type="modified residue" description="4-aspartylphosphate" evidence="2">
    <location>
        <position position="54"/>
    </location>
</feature>
<dbReference type="PROSITE" id="PS50110">
    <property type="entry name" value="RESPONSE_REGULATORY"/>
    <property type="match status" value="1"/>
</dbReference>
<proteinExistence type="predicted"/>
<keyword evidence="1 2" id="KW-0597">Phosphoprotein</keyword>
<dbReference type="PANTHER" id="PTHR44591:SF3">
    <property type="entry name" value="RESPONSE REGULATORY DOMAIN-CONTAINING PROTEIN"/>
    <property type="match status" value="1"/>
</dbReference>
<reference evidence="5" key="1">
    <citation type="submission" date="2016-11" db="EMBL/GenBank/DDBJ databases">
        <authorList>
            <person name="Varghese N."/>
            <person name="Submissions S."/>
        </authorList>
    </citation>
    <scope>NUCLEOTIDE SEQUENCE [LARGE SCALE GENOMIC DNA]</scope>
    <source>
        <strain evidence="5">DSM 29326</strain>
    </source>
</reference>
<keyword evidence="5" id="KW-1185">Reference proteome</keyword>
<name>A0A1M5D2N2_LOKAT</name>
<organism evidence="4 5">
    <name type="scientific">Loktanella atrilutea</name>
    <dbReference type="NCBI Taxonomy" id="366533"/>
    <lineage>
        <taxon>Bacteria</taxon>
        <taxon>Pseudomonadati</taxon>
        <taxon>Pseudomonadota</taxon>
        <taxon>Alphaproteobacteria</taxon>
        <taxon>Rhodobacterales</taxon>
        <taxon>Roseobacteraceae</taxon>
        <taxon>Loktanella</taxon>
    </lineage>
</organism>
<evidence type="ECO:0000256" key="1">
    <source>
        <dbReference type="ARBA" id="ARBA00022553"/>
    </source>
</evidence>
<dbReference type="GO" id="GO:0000160">
    <property type="term" value="P:phosphorelay signal transduction system"/>
    <property type="evidence" value="ECO:0007669"/>
    <property type="project" value="InterPro"/>
</dbReference>
<dbReference type="Gene3D" id="3.40.50.2300">
    <property type="match status" value="1"/>
</dbReference>
<dbReference type="InterPro" id="IPR050595">
    <property type="entry name" value="Bact_response_regulator"/>
</dbReference>
<protein>
    <submittedName>
        <fullName evidence="4">Response regulator receiver domain-containing protein</fullName>
    </submittedName>
</protein>
<dbReference type="InterPro" id="IPR001789">
    <property type="entry name" value="Sig_transdc_resp-reg_receiver"/>
</dbReference>
<evidence type="ECO:0000256" key="2">
    <source>
        <dbReference type="PROSITE-ProRule" id="PRU00169"/>
    </source>
</evidence>
<sequence>MKILVVDDDPFILQLIKLTLASAGYTDVTFLEDAGQAAPIILRATPAFDCMLIDMRMPGVTGEALCSWVRTLPEHKDTPILMVTALSEKADIDVAFAAGASDYITKPIVASNFIARIDQVRRQMEKRDLLKSKQGGIQPEPALGRIDFYQPRWLGGIEGEIEIDALEKYIFQLSKSGSLRLEAFSFAIKDASKLHRSCTPDDFMFILQSVGMAISQCLQAPQFFLSYAGYGAFTGIAQKAVHSATSWRETETDVQGKLENLQLPSSRGSPVSVVPYMSPPQTLGASNGQSAVDVLYRVIGDAEDRCGSSLLSL</sequence>
<dbReference type="InterPro" id="IPR011006">
    <property type="entry name" value="CheY-like_superfamily"/>
</dbReference>
<dbReference type="SUPFAM" id="SSF52172">
    <property type="entry name" value="CheY-like"/>
    <property type="match status" value="1"/>
</dbReference>
<accession>A0A1M5D2N2</accession>
<dbReference type="Pfam" id="PF00072">
    <property type="entry name" value="Response_reg"/>
    <property type="match status" value="1"/>
</dbReference>
<evidence type="ECO:0000313" key="5">
    <source>
        <dbReference type="Proteomes" id="UP000183987"/>
    </source>
</evidence>
<dbReference type="STRING" id="366533.SAMN05444339_1092"/>
<dbReference type="AlphaFoldDB" id="A0A1M5D2N2"/>
<dbReference type="SMART" id="SM00448">
    <property type="entry name" value="REC"/>
    <property type="match status" value="1"/>
</dbReference>
<dbReference type="RefSeq" id="WP_072858193.1">
    <property type="nucleotide sequence ID" value="NZ_FQUE01000009.1"/>
</dbReference>
<gene>
    <name evidence="4" type="ORF">SAMN05444339_1092</name>
</gene>
<dbReference type="Proteomes" id="UP000183987">
    <property type="component" value="Unassembled WGS sequence"/>
</dbReference>
<evidence type="ECO:0000313" key="4">
    <source>
        <dbReference type="EMBL" id="SHF61204.1"/>
    </source>
</evidence>
<dbReference type="PANTHER" id="PTHR44591">
    <property type="entry name" value="STRESS RESPONSE REGULATOR PROTEIN 1"/>
    <property type="match status" value="1"/>
</dbReference>
<feature type="domain" description="Response regulatory" evidence="3">
    <location>
        <begin position="2"/>
        <end position="121"/>
    </location>
</feature>
<evidence type="ECO:0000259" key="3">
    <source>
        <dbReference type="PROSITE" id="PS50110"/>
    </source>
</evidence>
<dbReference type="EMBL" id="FQUE01000009">
    <property type="protein sequence ID" value="SHF61204.1"/>
    <property type="molecule type" value="Genomic_DNA"/>
</dbReference>